<reference evidence="3" key="1">
    <citation type="submission" date="2016-10" db="EMBL/GenBank/DDBJ databases">
        <authorList>
            <person name="Wibberg D."/>
        </authorList>
    </citation>
    <scope>NUCLEOTIDE SEQUENCE [LARGE SCALE GENOMIC DNA]</scope>
</reference>
<proteinExistence type="predicted"/>
<dbReference type="EMBL" id="FMUE01000001">
    <property type="protein sequence ID" value="SCX03797.1"/>
    <property type="molecule type" value="Genomic_DNA"/>
</dbReference>
<sequence length="84" mass="9219">MATRYFFDVHNGDGEVIDGHGMLVSSADDLPREVGRIMADIAKDEMPYDDHRGIVTVKVRDEEGRAISVGSLTFTYEAVAMAAE</sequence>
<dbReference type="Proteomes" id="UP000187891">
    <property type="component" value="Unassembled WGS sequence"/>
</dbReference>
<dbReference type="AlphaFoldDB" id="A0A1R3TCL4"/>
<name>A0A1R3TCL4_9HYPH</name>
<protein>
    <recommendedName>
        <fullName evidence="1">DUF6894 domain-containing protein</fullName>
    </recommendedName>
</protein>
<evidence type="ECO:0000313" key="3">
    <source>
        <dbReference type="Proteomes" id="UP000187891"/>
    </source>
</evidence>
<organism evidence="2 3">
    <name type="scientific">Agrobacterium rosae</name>
    <dbReference type="NCBI Taxonomy" id="1972867"/>
    <lineage>
        <taxon>Bacteria</taxon>
        <taxon>Pseudomonadati</taxon>
        <taxon>Pseudomonadota</taxon>
        <taxon>Alphaproteobacteria</taxon>
        <taxon>Hyphomicrobiales</taxon>
        <taxon>Rhizobiaceae</taxon>
        <taxon>Rhizobium/Agrobacterium group</taxon>
        <taxon>Agrobacterium</taxon>
    </lineage>
</organism>
<evidence type="ECO:0000313" key="2">
    <source>
        <dbReference type="EMBL" id="SCX03797.1"/>
    </source>
</evidence>
<accession>A0A1R3TCL4</accession>
<dbReference type="InterPro" id="IPR054189">
    <property type="entry name" value="DUF6894"/>
</dbReference>
<dbReference type="STRING" id="1907666.DSM25559_0351"/>
<gene>
    <name evidence="2" type="ORF">DSM25559_0351</name>
</gene>
<dbReference type="RefSeq" id="WP_077117393.1">
    <property type="nucleotide sequence ID" value="NZ_FMUE01000001.1"/>
</dbReference>
<feature type="domain" description="DUF6894" evidence="1">
    <location>
        <begin position="4"/>
        <end position="71"/>
    </location>
</feature>
<dbReference type="Pfam" id="PF21834">
    <property type="entry name" value="DUF6894"/>
    <property type="match status" value="1"/>
</dbReference>
<evidence type="ECO:0000259" key="1">
    <source>
        <dbReference type="Pfam" id="PF21834"/>
    </source>
</evidence>